<keyword evidence="7" id="KW-1185">Reference proteome</keyword>
<dbReference type="GO" id="GO:0016020">
    <property type="term" value="C:membrane"/>
    <property type="evidence" value="ECO:0007669"/>
    <property type="project" value="UniProtKB-SubCell"/>
</dbReference>
<dbReference type="OrthoDB" id="4822at2157"/>
<dbReference type="GO" id="GO:0006465">
    <property type="term" value="P:signal peptide processing"/>
    <property type="evidence" value="ECO:0007669"/>
    <property type="project" value="InterPro"/>
</dbReference>
<dbReference type="PANTHER" id="PTHR10806:SF6">
    <property type="entry name" value="SIGNAL PEPTIDASE COMPLEX CATALYTIC SUBUNIT SEC11"/>
    <property type="match status" value="1"/>
</dbReference>
<name>A0A0W1SWX0_9EURY</name>
<keyword evidence="2 5" id="KW-0812">Transmembrane</keyword>
<dbReference type="PRINTS" id="PR00728">
    <property type="entry name" value="SIGNALPTASE"/>
</dbReference>
<evidence type="ECO:0000256" key="1">
    <source>
        <dbReference type="ARBA" id="ARBA00004370"/>
    </source>
</evidence>
<dbReference type="GO" id="GO:0004252">
    <property type="term" value="F:serine-type endopeptidase activity"/>
    <property type="evidence" value="ECO:0007669"/>
    <property type="project" value="InterPro"/>
</dbReference>
<evidence type="ECO:0000256" key="2">
    <source>
        <dbReference type="ARBA" id="ARBA00022692"/>
    </source>
</evidence>
<evidence type="ECO:0000313" key="7">
    <source>
        <dbReference type="Proteomes" id="UP000053157"/>
    </source>
</evidence>
<dbReference type="InterPro" id="IPR019533">
    <property type="entry name" value="Peptidase_S26"/>
</dbReference>
<dbReference type="InterPro" id="IPR036286">
    <property type="entry name" value="LexA/Signal_pep-like_sf"/>
</dbReference>
<dbReference type="PANTHER" id="PTHR10806">
    <property type="entry name" value="SIGNAL PEPTIDASE COMPLEX CATALYTIC SUBUNIT SEC11"/>
    <property type="match status" value="1"/>
</dbReference>
<keyword evidence="3 5" id="KW-1133">Transmembrane helix</keyword>
<evidence type="ECO:0000256" key="3">
    <source>
        <dbReference type="ARBA" id="ARBA00022989"/>
    </source>
</evidence>
<protein>
    <submittedName>
        <fullName evidence="6">S26 family signal peptidase</fullName>
    </submittedName>
</protein>
<evidence type="ECO:0000256" key="4">
    <source>
        <dbReference type="ARBA" id="ARBA00023136"/>
    </source>
</evidence>
<keyword evidence="4 5" id="KW-0472">Membrane</keyword>
<dbReference type="RefSeq" id="WP_058570539.1">
    <property type="nucleotide sequence ID" value="NZ_LOPV01000004.1"/>
</dbReference>
<dbReference type="NCBIfam" id="TIGR02228">
    <property type="entry name" value="sigpep_I_arch"/>
    <property type="match status" value="1"/>
</dbReference>
<reference evidence="6 7" key="1">
    <citation type="submission" date="2015-12" db="EMBL/GenBank/DDBJ databases">
        <title>Haloferax profundi sp. nov. isolated from the Discovery deep brine-seawater interface in the Red Sea.</title>
        <authorList>
            <person name="Zhang G."/>
            <person name="Stingl U."/>
            <person name="Rashid M."/>
        </authorList>
    </citation>
    <scope>NUCLEOTIDE SEQUENCE [LARGE SCALE GENOMIC DNA]</scope>
    <source>
        <strain evidence="6 7">SB29</strain>
    </source>
</reference>
<accession>A0A0W1SWX0</accession>
<dbReference type="SUPFAM" id="SSF51306">
    <property type="entry name" value="LexA/Signal peptidase"/>
    <property type="match status" value="1"/>
</dbReference>
<evidence type="ECO:0000256" key="5">
    <source>
        <dbReference type="SAM" id="Phobius"/>
    </source>
</evidence>
<dbReference type="CDD" id="cd06530">
    <property type="entry name" value="S26_SPase_I"/>
    <property type="match status" value="1"/>
</dbReference>
<gene>
    <name evidence="6" type="ORF">AUR66_05365</name>
</gene>
<dbReference type="InterPro" id="IPR001733">
    <property type="entry name" value="Peptidase_S26B"/>
</dbReference>
<feature type="transmembrane region" description="Helical" evidence="5">
    <location>
        <begin position="12"/>
        <end position="29"/>
    </location>
</feature>
<sequence>MNSSASHSLRVVGAVIVVAAVAVAAVYALPGLVGAEHSYVVLTGSMEPSIGAGDVVIVDERPTDRISEGDVITFVPGGYSSQSDVRVTHRVVDIHERADGLYFETKGDANEDPDPALVRSDRVIGVVMFHIPWFGYVVSFAGTSLGKISLVVVPAALLAVTELRALVRGTRERKEGDV</sequence>
<comment type="subcellular location">
    <subcellularLocation>
        <location evidence="1">Membrane</location>
    </subcellularLocation>
</comment>
<feature type="transmembrane region" description="Helical" evidence="5">
    <location>
        <begin position="148"/>
        <end position="167"/>
    </location>
</feature>
<proteinExistence type="predicted"/>
<comment type="caution">
    <text evidence="6">The sequence shown here is derived from an EMBL/GenBank/DDBJ whole genome shotgun (WGS) entry which is preliminary data.</text>
</comment>
<dbReference type="EMBL" id="LOPV01000004">
    <property type="protein sequence ID" value="KTG30959.1"/>
    <property type="molecule type" value="Genomic_DNA"/>
</dbReference>
<evidence type="ECO:0000313" key="6">
    <source>
        <dbReference type="EMBL" id="KTG30959.1"/>
    </source>
</evidence>
<dbReference type="AlphaFoldDB" id="A0A0W1SWX0"/>
<organism evidence="6 7">
    <name type="scientific">Haloferax profundi</name>
    <dbReference type="NCBI Taxonomy" id="1544718"/>
    <lineage>
        <taxon>Archaea</taxon>
        <taxon>Methanobacteriati</taxon>
        <taxon>Methanobacteriota</taxon>
        <taxon>Stenosarchaea group</taxon>
        <taxon>Halobacteria</taxon>
        <taxon>Halobacteriales</taxon>
        <taxon>Haloferacaceae</taxon>
        <taxon>Haloferax</taxon>
    </lineage>
</organism>
<dbReference type="Proteomes" id="UP000053157">
    <property type="component" value="Unassembled WGS sequence"/>
</dbReference>